<dbReference type="EMBL" id="AY682195">
    <property type="protein sequence ID" value="AAV35825.1"/>
    <property type="molecule type" value="Genomic_DNA"/>
</dbReference>
<dbReference type="KEGG" id="vg:3197464"/>
<dbReference type="Proteomes" id="UP000002117">
    <property type="component" value="Segment"/>
</dbReference>
<organism evidence="1 2">
    <name type="scientific">Lactobacillus phage LP65</name>
    <dbReference type="NCBI Taxonomy" id="2892344"/>
    <lineage>
        <taxon>Viruses</taxon>
        <taxon>Duplodnaviria</taxon>
        <taxon>Heunggongvirae</taxon>
        <taxon>Uroviricota</taxon>
        <taxon>Caudoviricetes</taxon>
        <taxon>Herelleviridae</taxon>
        <taxon>Salchichonvirus</taxon>
        <taxon>Salchichonvirus LP65</taxon>
    </lineage>
</organism>
<gene>
    <name evidence="1" type="ORF">orf5</name>
</gene>
<keyword evidence="2" id="KW-1185">Reference proteome</keyword>
<reference evidence="1 2" key="1">
    <citation type="journal article" date="2004" name="J. Bacteriol.">
        <title>Lactobacillus plantarum bacteriophage LP65: a new member of the SPO1-like genus of the family Myoviridae.</title>
        <authorList>
            <person name="Chibani-Chennoufi S."/>
            <person name="Dillmann M.L."/>
            <person name="Marvin-Guy L."/>
            <person name="Rami-Shojaei S."/>
            <person name="Brussow H."/>
        </authorList>
    </citation>
    <scope>NUCLEOTIDE SEQUENCE</scope>
</reference>
<proteinExistence type="predicted"/>
<accession>Q5ULV9</accession>
<sequence length="182" mass="20543">MQFNEAVQAMLDGKKVKRVNTTGVCYGYIVLDADGDTVDSNGNQVILSKRDFIADWEIASIPAAGTLLTRYGKTFRLIKETDGTYAILDEETHVEMSKGIDEKNLVSLLDFQEFSIANDSDKDDIKDGDRFKNEKGHLLIVRKLTNGKYLLVPGMLDGYTKQELRKQARKYHLSKVTDTDKE</sequence>
<evidence type="ECO:0000313" key="1">
    <source>
        <dbReference type="EMBL" id="AAV35825.1"/>
    </source>
</evidence>
<name>Q5ULV9_9CAUD</name>
<evidence type="ECO:0000313" key="2">
    <source>
        <dbReference type="Proteomes" id="UP000002117"/>
    </source>
</evidence>
<dbReference type="RefSeq" id="YP_164640.1">
    <property type="nucleotide sequence ID" value="NC_006565.1"/>
</dbReference>
<protein>
    <submittedName>
        <fullName evidence="1">Orf5</fullName>
    </submittedName>
</protein>